<feature type="compositionally biased region" description="Polar residues" evidence="1">
    <location>
        <begin position="87"/>
        <end position="96"/>
    </location>
</feature>
<comment type="caution">
    <text evidence="2">The sequence shown here is derived from an EMBL/GenBank/DDBJ whole genome shotgun (WGS) entry which is preliminary data.</text>
</comment>
<evidence type="ECO:0000313" key="3">
    <source>
        <dbReference type="Proteomes" id="UP001159363"/>
    </source>
</evidence>
<organism evidence="2 3">
    <name type="scientific">Dryococelus australis</name>
    <dbReference type="NCBI Taxonomy" id="614101"/>
    <lineage>
        <taxon>Eukaryota</taxon>
        <taxon>Metazoa</taxon>
        <taxon>Ecdysozoa</taxon>
        <taxon>Arthropoda</taxon>
        <taxon>Hexapoda</taxon>
        <taxon>Insecta</taxon>
        <taxon>Pterygota</taxon>
        <taxon>Neoptera</taxon>
        <taxon>Polyneoptera</taxon>
        <taxon>Phasmatodea</taxon>
        <taxon>Verophasmatodea</taxon>
        <taxon>Anareolatae</taxon>
        <taxon>Phasmatidae</taxon>
        <taxon>Eurycanthinae</taxon>
        <taxon>Dryococelus</taxon>
    </lineage>
</organism>
<feature type="compositionally biased region" description="Basic and acidic residues" evidence="1">
    <location>
        <begin position="8"/>
        <end position="24"/>
    </location>
</feature>
<gene>
    <name evidence="2" type="ORF">PR048_030478</name>
</gene>
<keyword evidence="3" id="KW-1185">Reference proteome</keyword>
<proteinExistence type="predicted"/>
<name>A0ABQ9G9W3_9NEOP</name>
<evidence type="ECO:0000313" key="2">
    <source>
        <dbReference type="EMBL" id="KAJ8868937.1"/>
    </source>
</evidence>
<feature type="compositionally biased region" description="Basic residues" evidence="1">
    <location>
        <begin position="25"/>
        <end position="34"/>
    </location>
</feature>
<sequence length="491" mass="56636">MDDTSGGRTDKQIRPAKETKIDKSLKHKPKKVSKLKQQPRYDFQLDMTNRYDSLSDTDSDKDTEQPEPKKKRNKTDTTKPKNKEQTHSNTSQNKLATETTNTDNDTTTTRIPKYMVPIIIDKTLDYNRLITLLNAEIGPQYKIMFTQQGIKVLSTTTHAYNTAKDAVKKNNIHFHTFTPRDEKSHSAILKGLPASIDSDIKKQELTEHHIHFQYIEQFTSKTGQGPERTIRKQGIFKVIIPDCETELLHKIDEISRTTVYWEEYQPRTDDIPSVSTVRGGHTQKQLCLASQMHQKQTGKTRRTPPHQILSETCYYTSSLYQLQRSTPCKLQTVPSFPCSKELEAKTKSQHNRKQTKQTSTNDALHTTTLNVEQAQQAHQTQIPSHNTTHQTTTAPPPLLTHQQIPNKNTTTPNQQSTQEHNTNNTHSTRQTVTFTINYITELLDFLRDPLIMDILTHFQPYMEQTRLEMDKGRRRHIVLEAISTYLAQDYD</sequence>
<feature type="region of interest" description="Disordered" evidence="1">
    <location>
        <begin position="343"/>
        <end position="428"/>
    </location>
</feature>
<feature type="compositionally biased region" description="Polar residues" evidence="1">
    <location>
        <begin position="400"/>
        <end position="428"/>
    </location>
</feature>
<protein>
    <submittedName>
        <fullName evidence="2">Uncharacterized protein</fullName>
    </submittedName>
</protein>
<feature type="region of interest" description="Disordered" evidence="1">
    <location>
        <begin position="1"/>
        <end position="108"/>
    </location>
</feature>
<dbReference type="EMBL" id="JARBHB010000014">
    <property type="protein sequence ID" value="KAJ8868937.1"/>
    <property type="molecule type" value="Genomic_DNA"/>
</dbReference>
<reference evidence="2 3" key="1">
    <citation type="submission" date="2023-02" db="EMBL/GenBank/DDBJ databases">
        <title>LHISI_Scaffold_Assembly.</title>
        <authorList>
            <person name="Stuart O.P."/>
            <person name="Cleave R."/>
            <person name="Magrath M.J.L."/>
            <person name="Mikheyev A.S."/>
        </authorList>
    </citation>
    <scope>NUCLEOTIDE SEQUENCE [LARGE SCALE GENOMIC DNA]</scope>
    <source>
        <strain evidence="2">Daus_M_001</strain>
        <tissue evidence="2">Leg muscle</tissue>
    </source>
</reference>
<evidence type="ECO:0000256" key="1">
    <source>
        <dbReference type="SAM" id="MobiDB-lite"/>
    </source>
</evidence>
<feature type="compositionally biased region" description="Low complexity" evidence="1">
    <location>
        <begin position="97"/>
        <end position="108"/>
    </location>
</feature>
<accession>A0ABQ9G9W3</accession>
<feature type="compositionally biased region" description="Basic and acidic residues" evidence="1">
    <location>
        <begin position="58"/>
        <end position="86"/>
    </location>
</feature>
<dbReference type="Proteomes" id="UP001159363">
    <property type="component" value="Chromosome 13"/>
</dbReference>
<feature type="compositionally biased region" description="Polar residues" evidence="1">
    <location>
        <begin position="356"/>
        <end position="393"/>
    </location>
</feature>